<organism evidence="2 3">
    <name type="scientific">Coprinopsis marcescibilis</name>
    <name type="common">Agaric fungus</name>
    <name type="synonym">Psathyrella marcescibilis</name>
    <dbReference type="NCBI Taxonomy" id="230819"/>
    <lineage>
        <taxon>Eukaryota</taxon>
        <taxon>Fungi</taxon>
        <taxon>Dikarya</taxon>
        <taxon>Basidiomycota</taxon>
        <taxon>Agaricomycotina</taxon>
        <taxon>Agaricomycetes</taxon>
        <taxon>Agaricomycetidae</taxon>
        <taxon>Agaricales</taxon>
        <taxon>Agaricineae</taxon>
        <taxon>Psathyrellaceae</taxon>
        <taxon>Coprinopsis</taxon>
    </lineage>
</organism>
<dbReference type="Proteomes" id="UP000307440">
    <property type="component" value="Unassembled WGS sequence"/>
</dbReference>
<accession>A0A5C3LD28</accession>
<reference evidence="2 3" key="1">
    <citation type="journal article" date="2019" name="Nat. Ecol. Evol.">
        <title>Megaphylogeny resolves global patterns of mushroom evolution.</title>
        <authorList>
            <person name="Varga T."/>
            <person name="Krizsan K."/>
            <person name="Foldi C."/>
            <person name="Dima B."/>
            <person name="Sanchez-Garcia M."/>
            <person name="Sanchez-Ramirez S."/>
            <person name="Szollosi G.J."/>
            <person name="Szarkandi J.G."/>
            <person name="Papp V."/>
            <person name="Albert L."/>
            <person name="Andreopoulos W."/>
            <person name="Angelini C."/>
            <person name="Antonin V."/>
            <person name="Barry K.W."/>
            <person name="Bougher N.L."/>
            <person name="Buchanan P."/>
            <person name="Buyck B."/>
            <person name="Bense V."/>
            <person name="Catcheside P."/>
            <person name="Chovatia M."/>
            <person name="Cooper J."/>
            <person name="Damon W."/>
            <person name="Desjardin D."/>
            <person name="Finy P."/>
            <person name="Geml J."/>
            <person name="Haridas S."/>
            <person name="Hughes K."/>
            <person name="Justo A."/>
            <person name="Karasinski D."/>
            <person name="Kautmanova I."/>
            <person name="Kiss B."/>
            <person name="Kocsube S."/>
            <person name="Kotiranta H."/>
            <person name="LaButti K.M."/>
            <person name="Lechner B.E."/>
            <person name="Liimatainen K."/>
            <person name="Lipzen A."/>
            <person name="Lukacs Z."/>
            <person name="Mihaltcheva S."/>
            <person name="Morgado L.N."/>
            <person name="Niskanen T."/>
            <person name="Noordeloos M.E."/>
            <person name="Ohm R.A."/>
            <person name="Ortiz-Santana B."/>
            <person name="Ovrebo C."/>
            <person name="Racz N."/>
            <person name="Riley R."/>
            <person name="Savchenko A."/>
            <person name="Shiryaev A."/>
            <person name="Soop K."/>
            <person name="Spirin V."/>
            <person name="Szebenyi C."/>
            <person name="Tomsovsky M."/>
            <person name="Tulloss R.E."/>
            <person name="Uehling J."/>
            <person name="Grigoriev I.V."/>
            <person name="Vagvolgyi C."/>
            <person name="Papp T."/>
            <person name="Martin F.M."/>
            <person name="Miettinen O."/>
            <person name="Hibbett D.S."/>
            <person name="Nagy L.G."/>
        </authorList>
    </citation>
    <scope>NUCLEOTIDE SEQUENCE [LARGE SCALE GENOMIC DNA]</scope>
    <source>
        <strain evidence="2 3">CBS 121175</strain>
    </source>
</reference>
<feature type="compositionally biased region" description="Basic and acidic residues" evidence="1">
    <location>
        <begin position="153"/>
        <end position="165"/>
    </location>
</feature>
<feature type="compositionally biased region" description="Basic and acidic residues" evidence="1">
    <location>
        <begin position="105"/>
        <end position="115"/>
    </location>
</feature>
<feature type="compositionally biased region" description="Basic and acidic residues" evidence="1">
    <location>
        <begin position="57"/>
        <end position="72"/>
    </location>
</feature>
<evidence type="ECO:0000313" key="2">
    <source>
        <dbReference type="EMBL" id="TFK26311.1"/>
    </source>
</evidence>
<dbReference type="AlphaFoldDB" id="A0A5C3LD28"/>
<gene>
    <name evidence="2" type="ORF">FA15DRAFT_667609</name>
</gene>
<feature type="compositionally biased region" description="Basic and acidic residues" evidence="1">
    <location>
        <begin position="133"/>
        <end position="144"/>
    </location>
</feature>
<name>A0A5C3LD28_COPMA</name>
<feature type="compositionally biased region" description="Basic and acidic residues" evidence="1">
    <location>
        <begin position="196"/>
        <end position="217"/>
    </location>
</feature>
<evidence type="ECO:0000313" key="3">
    <source>
        <dbReference type="Proteomes" id="UP000307440"/>
    </source>
</evidence>
<feature type="region of interest" description="Disordered" evidence="1">
    <location>
        <begin position="48"/>
        <end position="217"/>
    </location>
</feature>
<protein>
    <submittedName>
        <fullName evidence="2">Uncharacterized protein</fullName>
    </submittedName>
</protein>
<dbReference type="EMBL" id="ML210176">
    <property type="protein sequence ID" value="TFK26311.1"/>
    <property type="molecule type" value="Genomic_DNA"/>
</dbReference>
<sequence>MSTCDAECIWLCCPCLVVWAGVYFGVRGAAHGCVFCYHRCRRACCRGEGSEADSDSEIGHARDERRPNRDSSEADPTQWGARVGMQARKDSQPATLPYDVYSGEKVPRKEEKPPQTEKWIQSPPSAVPSMKVVSKEHGTHYEKPRRTHSLPQHRRDVQLHAEKRSLGLNADAELPGRPPRANQGEADLDPTGSTPKVEKGILRGPIDEKLAVVEENS</sequence>
<evidence type="ECO:0000256" key="1">
    <source>
        <dbReference type="SAM" id="MobiDB-lite"/>
    </source>
</evidence>
<keyword evidence="3" id="KW-1185">Reference proteome</keyword>
<proteinExistence type="predicted"/>